<reference evidence="5" key="1">
    <citation type="submission" date="2021-01" db="EMBL/GenBank/DDBJ databases">
        <authorList>
            <person name="Corre E."/>
            <person name="Pelletier E."/>
            <person name="Niang G."/>
            <person name="Scheremetjew M."/>
            <person name="Finn R."/>
            <person name="Kale V."/>
            <person name="Holt S."/>
            <person name="Cochrane G."/>
            <person name="Meng A."/>
            <person name="Brown T."/>
            <person name="Cohen L."/>
        </authorList>
    </citation>
    <scope>NUCLEOTIDE SEQUENCE</scope>
    <source>
        <strain evidence="5">UTEX LB 985</strain>
    </source>
</reference>
<name>A0A7S2DFB3_9EUKA</name>
<feature type="region of interest" description="Disordered" evidence="3">
    <location>
        <begin position="381"/>
        <end position="406"/>
    </location>
</feature>
<protein>
    <recommendedName>
        <fullName evidence="4">Cux N-terminal domain-containing protein</fullName>
    </recommendedName>
</protein>
<dbReference type="PANTHER" id="PTHR14043:SF2">
    <property type="entry name" value="HOMEOBOX PROTEIN CUT"/>
    <property type="match status" value="1"/>
</dbReference>
<dbReference type="Pfam" id="PF25398">
    <property type="entry name" value="CUX1_N"/>
    <property type="match status" value="1"/>
</dbReference>
<feature type="compositionally biased region" description="Low complexity" evidence="3">
    <location>
        <begin position="281"/>
        <end position="291"/>
    </location>
</feature>
<accession>A0A7S2DFB3</accession>
<evidence type="ECO:0000259" key="4">
    <source>
        <dbReference type="Pfam" id="PF25398"/>
    </source>
</evidence>
<evidence type="ECO:0000256" key="2">
    <source>
        <dbReference type="SAM" id="Coils"/>
    </source>
</evidence>
<sequence length="406" mass="44260">MDALATLEATVDAWSRVDLSAERHAVLDQQGLEIADHQEQSAKGREALKEVIRQFRAVPTEERTVKVGSVIRAFQAEVDALTLRQSSAETAFLCLYRSLDDAPDPLPVLRSAAAEVRRLGEGAAEADSLRQRLAEYDKEFTSLKNQDATIRRLQQQLRDVDTRSDVAAREVAETALKEREAHWKEVVRVAAAEAHEREAASAARLQQLEEELRDASRAHATGQEQLIETRAIFEQAQEAAASEVELLRGELERATASQLAAEKECARLSSEVTHHAAGPDARTSTAAEREAASTAAQAQLENLLSLKELQLSKVSAELSACERLRSAADERAAEIKASAEADLAAQRIQLERAEAQLASLPSGDVHERMRQENVELRAQLTALNNSGGAHDDPAGAAELIPRVPSS</sequence>
<feature type="domain" description="Cux N-terminal" evidence="4">
    <location>
        <begin position="4"/>
        <end position="114"/>
    </location>
</feature>
<dbReference type="PANTHER" id="PTHR14043">
    <property type="entry name" value="CCAAT DISPLACEMENT PROTEIN-RELATED"/>
    <property type="match status" value="1"/>
</dbReference>
<keyword evidence="1 2" id="KW-0175">Coiled coil</keyword>
<dbReference type="InterPro" id="IPR057476">
    <property type="entry name" value="Cux_N"/>
</dbReference>
<proteinExistence type="predicted"/>
<organism evidence="5">
    <name type="scientific">Haptolina brevifila</name>
    <dbReference type="NCBI Taxonomy" id="156173"/>
    <lineage>
        <taxon>Eukaryota</taxon>
        <taxon>Haptista</taxon>
        <taxon>Haptophyta</taxon>
        <taxon>Prymnesiophyceae</taxon>
        <taxon>Prymnesiales</taxon>
        <taxon>Prymnesiaceae</taxon>
        <taxon>Haptolina</taxon>
    </lineage>
</organism>
<dbReference type="AlphaFoldDB" id="A0A7S2DFB3"/>
<evidence type="ECO:0000313" key="5">
    <source>
        <dbReference type="EMBL" id="CAD9452642.1"/>
    </source>
</evidence>
<evidence type="ECO:0000256" key="1">
    <source>
        <dbReference type="ARBA" id="ARBA00023054"/>
    </source>
</evidence>
<dbReference type="EMBL" id="HBGU01030551">
    <property type="protein sequence ID" value="CAD9452642.1"/>
    <property type="molecule type" value="Transcribed_RNA"/>
</dbReference>
<feature type="coiled-coil region" evidence="2">
    <location>
        <begin position="126"/>
        <end position="225"/>
    </location>
</feature>
<evidence type="ECO:0000256" key="3">
    <source>
        <dbReference type="SAM" id="MobiDB-lite"/>
    </source>
</evidence>
<feature type="region of interest" description="Disordered" evidence="3">
    <location>
        <begin position="272"/>
        <end position="291"/>
    </location>
</feature>
<gene>
    <name evidence="5" type="ORF">CBRE1094_LOCUS16693</name>
</gene>